<dbReference type="GO" id="GO:0016887">
    <property type="term" value="F:ATP hydrolysis activity"/>
    <property type="evidence" value="ECO:0007669"/>
    <property type="project" value="InterPro"/>
</dbReference>
<proteinExistence type="predicted"/>
<keyword evidence="3" id="KW-1185">Reference proteome</keyword>
<dbReference type="Gene3D" id="3.40.50.300">
    <property type="entry name" value="P-loop containing nucleotide triphosphate hydrolases"/>
    <property type="match status" value="1"/>
</dbReference>
<comment type="caution">
    <text evidence="2">The sequence shown here is derived from an EMBL/GenBank/DDBJ whole genome shotgun (WGS) entry which is preliminary data.</text>
</comment>
<feature type="domain" description="AAA+ ATPase" evidence="1">
    <location>
        <begin position="171"/>
        <end position="380"/>
    </location>
</feature>
<dbReference type="InterPro" id="IPR052934">
    <property type="entry name" value="Methyl-DNA_Rec/Restrict_Enz"/>
</dbReference>
<dbReference type="GO" id="GO:0005524">
    <property type="term" value="F:ATP binding"/>
    <property type="evidence" value="ECO:0007669"/>
    <property type="project" value="InterPro"/>
</dbReference>
<dbReference type="EMBL" id="AFWF01000254">
    <property type="protein sequence ID" value="EGU34046.1"/>
    <property type="molecule type" value="Genomic_DNA"/>
</dbReference>
<dbReference type="PANTHER" id="PTHR37291:SF1">
    <property type="entry name" value="TYPE IV METHYL-DIRECTED RESTRICTION ENZYME ECOKMCRB SUBUNIT"/>
    <property type="match status" value="1"/>
</dbReference>
<dbReference type="InterPro" id="IPR027417">
    <property type="entry name" value="P-loop_NTPase"/>
</dbReference>
<dbReference type="Pfam" id="PF07728">
    <property type="entry name" value="AAA_5"/>
    <property type="match status" value="1"/>
</dbReference>
<dbReference type="SMART" id="SM00382">
    <property type="entry name" value="AAA"/>
    <property type="match status" value="1"/>
</dbReference>
<organism evidence="2 3">
    <name type="scientific">Vibrio ichthyoenteri ATCC 700023</name>
    <dbReference type="NCBI Taxonomy" id="870968"/>
    <lineage>
        <taxon>Bacteria</taxon>
        <taxon>Pseudomonadati</taxon>
        <taxon>Pseudomonadota</taxon>
        <taxon>Gammaproteobacteria</taxon>
        <taxon>Vibrionales</taxon>
        <taxon>Vibrionaceae</taxon>
        <taxon>Vibrio</taxon>
    </lineage>
</organism>
<reference evidence="2 3" key="1">
    <citation type="journal article" date="2012" name="Int. J. Syst. Evol. Microbiol.">
        <title>Vibrio caribbeanicus sp. nov., isolated from the marine sponge Scleritoderma cyanea.</title>
        <authorList>
            <person name="Hoffmann M."/>
            <person name="Monday S.R."/>
            <person name="Allard M.W."/>
            <person name="Strain E.A."/>
            <person name="Whittaker P."/>
            <person name="Naum M."/>
            <person name="McCarthy P.J."/>
            <person name="Lopez J.V."/>
            <person name="Fischer M."/>
            <person name="Brown E.W."/>
        </authorList>
    </citation>
    <scope>NUCLEOTIDE SEQUENCE [LARGE SCALE GENOMIC DNA]</scope>
    <source>
        <strain evidence="2 3">ATCC 700023</strain>
    </source>
</reference>
<gene>
    <name evidence="2" type="ORF">VII00023_15498</name>
</gene>
<protein>
    <submittedName>
        <fullName evidence="2">Putative 5-methylcytosine-specific restriction enzyme with GTPase activity</fullName>
    </submittedName>
</protein>
<dbReference type="Proteomes" id="UP000004605">
    <property type="component" value="Unassembled WGS sequence"/>
</dbReference>
<dbReference type="InterPro" id="IPR003593">
    <property type="entry name" value="AAA+_ATPase"/>
</dbReference>
<dbReference type="AlphaFoldDB" id="F9S625"/>
<accession>F9S625</accession>
<name>F9S625_9VIBR</name>
<dbReference type="InterPro" id="IPR011704">
    <property type="entry name" value="ATPase_dyneun-rel_AAA"/>
</dbReference>
<dbReference type="PANTHER" id="PTHR37291">
    <property type="entry name" value="5-METHYLCYTOSINE-SPECIFIC RESTRICTION ENZYME B"/>
    <property type="match status" value="1"/>
</dbReference>
<evidence type="ECO:0000313" key="2">
    <source>
        <dbReference type="EMBL" id="EGU34046.1"/>
    </source>
</evidence>
<evidence type="ECO:0000259" key="1">
    <source>
        <dbReference type="SMART" id="SM00382"/>
    </source>
</evidence>
<sequence>MSQVIRLIVSDGDFTAIDGRFWQYIDSIENAYHSVIIELFSRLSKLPSENKIFSSNDANQMLFKFDNRAIFGGLRFYGNAPNKVLSLEVTKNQLTNSQQQCLATSLKEFSLKNAFDDGDTNWKKFKFSDTSLIEALKAILSWWLPFEGDVETDAMTIDKPLESASNMSAKISLNQILFGPPGTGKTYHTIEAAVKAVEPEFYNSLNIDPIQGSKEIQRKQLAIKYNELSESGRIRFVTFHQSYGYEEFVEGLSAQTTENEQVTYKIKDGVFKNIADDARNNQDDNQNYVLVIDEINRGNISKIFGELITLIEPSKRKPKSDSSELDESIELTLPYSGDTFSVPDNLHIIGTMNTADRSLAMMDTALRRRFDFKEMMPQPELFKGRKVKGIDLAELLKTLNKRIEVLYDREHTLGHAFFFPVYNEKDDEKAFVELQRAFKNKIIPLLEEYFYEDWNKIRLVLGDNLKSDSDESLRFLAKQEDMYSDLFGSNHGLDLYEDKKVTYSIKPFEGDETPWGKSSAYIGIYQKLASESSESEA</sequence>
<dbReference type="SUPFAM" id="SSF52540">
    <property type="entry name" value="P-loop containing nucleoside triphosphate hydrolases"/>
    <property type="match status" value="1"/>
</dbReference>
<evidence type="ECO:0000313" key="3">
    <source>
        <dbReference type="Proteomes" id="UP000004605"/>
    </source>
</evidence>